<dbReference type="EMBL" id="FXUB01000001">
    <property type="protein sequence ID" value="SMP08858.1"/>
    <property type="molecule type" value="Genomic_DNA"/>
</dbReference>
<comment type="caution">
    <text evidence="2">The sequence shown here is derived from an EMBL/GenBank/DDBJ whole genome shotgun (WGS) entry which is preliminary data.</text>
</comment>
<accession>A0ABY1NG62</accession>
<dbReference type="Gene3D" id="3.40.50.1820">
    <property type="entry name" value="alpha/beta hydrolase"/>
    <property type="match status" value="1"/>
</dbReference>
<proteinExistence type="predicted"/>
<gene>
    <name evidence="2" type="ORF">SAMN06265339_0659</name>
</gene>
<feature type="chain" id="PRO_5046760222" evidence="1">
    <location>
        <begin position="23"/>
        <end position="643"/>
    </location>
</feature>
<dbReference type="RefSeq" id="WP_283400152.1">
    <property type="nucleotide sequence ID" value="NZ_FXUB01000001.1"/>
</dbReference>
<protein>
    <submittedName>
        <fullName evidence="2">Virulence factor lipase N-terminal</fullName>
    </submittedName>
</protein>
<name>A0ABY1NG62_9BACT</name>
<keyword evidence="3" id="KW-1185">Reference proteome</keyword>
<dbReference type="SUPFAM" id="SSF53474">
    <property type="entry name" value="alpha/beta-Hydrolases"/>
    <property type="match status" value="1"/>
</dbReference>
<keyword evidence="1" id="KW-0732">Signal</keyword>
<dbReference type="PROSITE" id="PS51257">
    <property type="entry name" value="PROKAR_LIPOPROTEIN"/>
    <property type="match status" value="1"/>
</dbReference>
<organism evidence="2 3">
    <name type="scientific">Desulfurobacterium pacificum</name>
    <dbReference type="NCBI Taxonomy" id="240166"/>
    <lineage>
        <taxon>Bacteria</taxon>
        <taxon>Pseudomonadati</taxon>
        <taxon>Aquificota</taxon>
        <taxon>Aquificia</taxon>
        <taxon>Desulfurobacteriales</taxon>
        <taxon>Desulfurobacteriaceae</taxon>
        <taxon>Desulfurobacterium</taxon>
    </lineage>
</organism>
<evidence type="ECO:0000256" key="1">
    <source>
        <dbReference type="SAM" id="SignalP"/>
    </source>
</evidence>
<dbReference type="Proteomes" id="UP001157911">
    <property type="component" value="Unassembled WGS sequence"/>
</dbReference>
<reference evidence="2 3" key="1">
    <citation type="submission" date="2017-05" db="EMBL/GenBank/DDBJ databases">
        <authorList>
            <person name="Varghese N."/>
            <person name="Submissions S."/>
        </authorList>
    </citation>
    <scope>NUCLEOTIDE SEQUENCE [LARGE SCALE GENOMIC DNA]</scope>
    <source>
        <strain evidence="2 3">DSM 15522</strain>
    </source>
</reference>
<dbReference type="InterPro" id="IPR029058">
    <property type="entry name" value="AB_hydrolase_fold"/>
</dbReference>
<evidence type="ECO:0000313" key="3">
    <source>
        <dbReference type="Proteomes" id="UP001157911"/>
    </source>
</evidence>
<evidence type="ECO:0000313" key="2">
    <source>
        <dbReference type="EMBL" id="SMP08858.1"/>
    </source>
</evidence>
<feature type="signal peptide" evidence="1">
    <location>
        <begin position="1"/>
        <end position="22"/>
    </location>
</feature>
<sequence>MGRILVLLLMPILFFSCGGSLQSPESVSDKVDTNYERGALVFDPFSTDAFSPIGVPFPNDIFLTPETRDGDSYLYFDPDKAKDNATRVLYEALNQLQLKGFSPNMPIFVPLASDYPIDLNTLKNNYRLIDLTALTLASQNATYASLIDQSNRLIFRQDGSYLKFYPVKPLEPGHQYLFVLLKGIKDVSGRDVLPPSIFLELESDKPLDNPELEALRESYAPLFNEVLPNFNLTKEDVLELFTFTTANKTLSVSDFAAISAYLKEEVGSLNVTGIAYSNVTQDYGLINGLVDEVYSLVKENSSVRSYIENITSGGSFPAFDISKLMGAFKLGELNDVLIAIANQTLSSDDYLVKIPVYLGNNDTEHYNGTVYIFQHGLGGNRTQAEKLLNDIDLPVVAIDLPYHGDYMSENGTFLGSNPIANRMNIYQAVFNLRLLEKLLRGGFYDVDGDGKLDNVTSVDFLGISMGAIVGSIYAKYGTPDKVVLNVGGANYASIVDAATNQLIEGLLEAAGVKKNTYTYAYMLGITQLIQDPADPVYVGIDNGTNVILQNAYGDTVVPNVSNTILAKRVGFDNYTTVLNTEPPSTPGWYMFGNETYWGVHSFLLGVDDAASKYPEAAEHINQDVIDELGELARQQVNDFFNSP</sequence>